<keyword evidence="1" id="KW-0472">Membrane</keyword>
<proteinExistence type="predicted"/>
<keyword evidence="3" id="KW-1185">Reference proteome</keyword>
<evidence type="ECO:0000313" key="2">
    <source>
        <dbReference type="EMBL" id="KAF2865008.1"/>
    </source>
</evidence>
<dbReference type="EMBL" id="JAADJZ010000038">
    <property type="protein sequence ID" value="KAF2865008.1"/>
    <property type="molecule type" value="Genomic_DNA"/>
</dbReference>
<name>A0A7C8HYJ9_9PLEO</name>
<organism evidence="2 3">
    <name type="scientific">Massariosphaeria phaeospora</name>
    <dbReference type="NCBI Taxonomy" id="100035"/>
    <lineage>
        <taxon>Eukaryota</taxon>
        <taxon>Fungi</taxon>
        <taxon>Dikarya</taxon>
        <taxon>Ascomycota</taxon>
        <taxon>Pezizomycotina</taxon>
        <taxon>Dothideomycetes</taxon>
        <taxon>Pleosporomycetidae</taxon>
        <taxon>Pleosporales</taxon>
        <taxon>Pleosporales incertae sedis</taxon>
        <taxon>Massariosphaeria</taxon>
    </lineage>
</organism>
<reference evidence="2 3" key="1">
    <citation type="submission" date="2020-01" db="EMBL/GenBank/DDBJ databases">
        <authorList>
            <consortium name="DOE Joint Genome Institute"/>
            <person name="Haridas S."/>
            <person name="Albert R."/>
            <person name="Binder M."/>
            <person name="Bloem J."/>
            <person name="Labutti K."/>
            <person name="Salamov A."/>
            <person name="Andreopoulos B."/>
            <person name="Baker S.E."/>
            <person name="Barry K."/>
            <person name="Bills G."/>
            <person name="Bluhm B.H."/>
            <person name="Cannon C."/>
            <person name="Castanera R."/>
            <person name="Culley D.E."/>
            <person name="Daum C."/>
            <person name="Ezra D."/>
            <person name="Gonzalez J.B."/>
            <person name="Henrissat B."/>
            <person name="Kuo A."/>
            <person name="Liang C."/>
            <person name="Lipzen A."/>
            <person name="Lutzoni F."/>
            <person name="Magnuson J."/>
            <person name="Mondo S."/>
            <person name="Nolan M."/>
            <person name="Ohm R."/>
            <person name="Pangilinan J."/>
            <person name="Park H.-J.H."/>
            <person name="Ramirez L."/>
            <person name="Alfaro M."/>
            <person name="Sun H."/>
            <person name="Tritt A."/>
            <person name="Yoshinaga Y."/>
            <person name="Zwiers L.-H.L."/>
            <person name="Turgeon B.G."/>
            <person name="Goodwin S.B."/>
            <person name="Spatafora J.W."/>
            <person name="Crous P.W."/>
            <person name="Grigoriev I.V."/>
        </authorList>
    </citation>
    <scope>NUCLEOTIDE SEQUENCE [LARGE SCALE GENOMIC DNA]</scope>
    <source>
        <strain evidence="2 3">CBS 611.86</strain>
    </source>
</reference>
<comment type="caution">
    <text evidence="2">The sequence shown here is derived from an EMBL/GenBank/DDBJ whole genome shotgun (WGS) entry which is preliminary data.</text>
</comment>
<dbReference type="Proteomes" id="UP000481861">
    <property type="component" value="Unassembled WGS sequence"/>
</dbReference>
<feature type="transmembrane region" description="Helical" evidence="1">
    <location>
        <begin position="34"/>
        <end position="58"/>
    </location>
</feature>
<evidence type="ECO:0000313" key="3">
    <source>
        <dbReference type="Proteomes" id="UP000481861"/>
    </source>
</evidence>
<gene>
    <name evidence="2" type="ORF">BDV95DRAFT_588014</name>
</gene>
<accession>A0A7C8HYJ9</accession>
<dbReference type="AlphaFoldDB" id="A0A7C8HYJ9"/>
<keyword evidence="1" id="KW-0812">Transmembrane</keyword>
<evidence type="ECO:0000256" key="1">
    <source>
        <dbReference type="SAM" id="Phobius"/>
    </source>
</evidence>
<sequence>MNSHAEIGIGQIVFYTPITVYAQYIGVRCWKHGAWVACYMLMILTLIRLAGGALLIAVQQDLSAPNVDLIRLTSPSSRPQAPPCSQPCGAPCSALLPLLH</sequence>
<protein>
    <submittedName>
        <fullName evidence="2">Uncharacterized protein</fullName>
    </submittedName>
</protein>
<dbReference type="OrthoDB" id="2560628at2759"/>
<keyword evidence="1" id="KW-1133">Transmembrane helix</keyword>